<accession>A0A918PPQ1</accession>
<dbReference type="Proteomes" id="UP000619457">
    <property type="component" value="Unassembled WGS sequence"/>
</dbReference>
<evidence type="ECO:0008006" key="3">
    <source>
        <dbReference type="Google" id="ProtNLM"/>
    </source>
</evidence>
<sequence>MSSHHFVKEQQEPALLILDASSYAYEDIAPLLEWVPTVLVAQHQVDKVLSWGIKIDVILADEAFQKVNYSLLEEQYPLRFLTVKEQKFLEEGLQYLIATKHGAANLVGYDHQHANLLLPHLEYINLVIFDGPMRYFPVRDKSFQKWFAQSAVQIHGAEGQPVEIQSAEQTQIVNIKYATFVELDEGSHSIRAMHPIWIGEMIK</sequence>
<keyword evidence="2" id="KW-1185">Reference proteome</keyword>
<proteinExistence type="predicted"/>
<dbReference type="AlphaFoldDB" id="A0A918PPQ1"/>
<reference evidence="1" key="1">
    <citation type="journal article" date="2014" name="Int. J. Syst. Evol. Microbiol.">
        <title>Complete genome sequence of Corynebacterium casei LMG S-19264T (=DSM 44701T), isolated from a smear-ripened cheese.</title>
        <authorList>
            <consortium name="US DOE Joint Genome Institute (JGI-PGF)"/>
            <person name="Walter F."/>
            <person name="Albersmeier A."/>
            <person name="Kalinowski J."/>
            <person name="Ruckert C."/>
        </authorList>
    </citation>
    <scope>NUCLEOTIDE SEQUENCE</scope>
    <source>
        <strain evidence="1">KCTC 12368</strain>
    </source>
</reference>
<name>A0A918PPQ1_9BACT</name>
<comment type="caution">
    <text evidence="1">The sequence shown here is derived from an EMBL/GenBank/DDBJ whole genome shotgun (WGS) entry which is preliminary data.</text>
</comment>
<evidence type="ECO:0000313" key="2">
    <source>
        <dbReference type="Proteomes" id="UP000619457"/>
    </source>
</evidence>
<gene>
    <name evidence="1" type="ORF">GCM10007049_08170</name>
</gene>
<evidence type="ECO:0000313" key="1">
    <source>
        <dbReference type="EMBL" id="GGZ18384.1"/>
    </source>
</evidence>
<protein>
    <recommendedName>
        <fullName evidence="3">Thiamine pyrophosphokinase</fullName>
    </recommendedName>
</protein>
<organism evidence="1 2">
    <name type="scientific">Echinicola pacifica</name>
    <dbReference type="NCBI Taxonomy" id="346377"/>
    <lineage>
        <taxon>Bacteria</taxon>
        <taxon>Pseudomonadati</taxon>
        <taxon>Bacteroidota</taxon>
        <taxon>Cytophagia</taxon>
        <taxon>Cytophagales</taxon>
        <taxon>Cyclobacteriaceae</taxon>
        <taxon>Echinicola</taxon>
    </lineage>
</organism>
<reference evidence="1" key="2">
    <citation type="submission" date="2020-09" db="EMBL/GenBank/DDBJ databases">
        <authorList>
            <person name="Sun Q."/>
            <person name="Kim S."/>
        </authorList>
    </citation>
    <scope>NUCLEOTIDE SEQUENCE</scope>
    <source>
        <strain evidence="1">KCTC 12368</strain>
    </source>
</reference>
<dbReference type="EMBL" id="BMWX01000002">
    <property type="protein sequence ID" value="GGZ18384.1"/>
    <property type="molecule type" value="Genomic_DNA"/>
</dbReference>
<dbReference type="RefSeq" id="WP_018472683.1">
    <property type="nucleotide sequence ID" value="NZ_BMWX01000002.1"/>
</dbReference>